<protein>
    <submittedName>
        <fullName evidence="3">Uncharacterized protein</fullName>
    </submittedName>
</protein>
<proteinExistence type="predicted"/>
<accession>A0A8S2FL10</accession>
<organism evidence="3 5">
    <name type="scientific">Didymodactylos carnosus</name>
    <dbReference type="NCBI Taxonomy" id="1234261"/>
    <lineage>
        <taxon>Eukaryota</taxon>
        <taxon>Metazoa</taxon>
        <taxon>Spiralia</taxon>
        <taxon>Gnathifera</taxon>
        <taxon>Rotifera</taxon>
        <taxon>Eurotatoria</taxon>
        <taxon>Bdelloidea</taxon>
        <taxon>Philodinida</taxon>
        <taxon>Philodinidae</taxon>
        <taxon>Didymodactylos</taxon>
    </lineage>
</organism>
<gene>
    <name evidence="3" type="ORF">OVA965_LOCUS36714</name>
    <name evidence="4" type="ORF">TMI583_LOCUS37740</name>
</gene>
<feature type="region of interest" description="Disordered" evidence="2">
    <location>
        <begin position="1"/>
        <end position="34"/>
    </location>
</feature>
<comment type="caution">
    <text evidence="3">The sequence shown here is derived from an EMBL/GenBank/DDBJ whole genome shotgun (WGS) entry which is preliminary data.</text>
</comment>
<keyword evidence="1" id="KW-0175">Coiled coil</keyword>
<feature type="coiled-coil region" evidence="1">
    <location>
        <begin position="223"/>
        <end position="320"/>
    </location>
</feature>
<sequence length="330" mass="39171">PSSPRHGVQNHHNTSSRGTPTPPPPPPPLPHEQIVTDPLLGTNSITIDPYHYSALQDTNQALKAEVQRLAKVEEENRALSIQLEQYNDIYKSYRNVQNELVQLRNIEVQKKNLQDELEQIRENEKTTLSYLQHENDQLRSQNENLLTELTRLTELDGRERLSKQKYEQENVENIKQLDELRLQNDELKLMIEQLKLNDKQGKLQYDTDIRQINDENLKHRTTNEQLKFNCNLLKEELEQMKEQYETIIKRKSIEHENEMKFLQNENKELKQIDKLYDEQKKANERTVIEKKKLENDLLTMNTLNEQCAEFQALVDKLQNEIKTTVSYRYR</sequence>
<evidence type="ECO:0000256" key="2">
    <source>
        <dbReference type="SAM" id="MobiDB-lite"/>
    </source>
</evidence>
<dbReference type="Proteomes" id="UP000682733">
    <property type="component" value="Unassembled WGS sequence"/>
</dbReference>
<evidence type="ECO:0000313" key="5">
    <source>
        <dbReference type="Proteomes" id="UP000677228"/>
    </source>
</evidence>
<dbReference type="Proteomes" id="UP000677228">
    <property type="component" value="Unassembled WGS sequence"/>
</dbReference>
<reference evidence="3" key="1">
    <citation type="submission" date="2021-02" db="EMBL/GenBank/DDBJ databases">
        <authorList>
            <person name="Nowell W R."/>
        </authorList>
    </citation>
    <scope>NUCLEOTIDE SEQUENCE</scope>
</reference>
<evidence type="ECO:0000313" key="3">
    <source>
        <dbReference type="EMBL" id="CAF1495788.1"/>
    </source>
</evidence>
<evidence type="ECO:0000313" key="4">
    <source>
        <dbReference type="EMBL" id="CAF4284742.1"/>
    </source>
</evidence>
<name>A0A8S2FL10_9BILA</name>
<feature type="non-terminal residue" evidence="3">
    <location>
        <position position="1"/>
    </location>
</feature>
<dbReference type="EMBL" id="CAJNOK010033568">
    <property type="protein sequence ID" value="CAF1495788.1"/>
    <property type="molecule type" value="Genomic_DNA"/>
</dbReference>
<dbReference type="AlphaFoldDB" id="A0A8S2FL10"/>
<feature type="compositionally biased region" description="Pro residues" evidence="2">
    <location>
        <begin position="20"/>
        <end position="30"/>
    </location>
</feature>
<dbReference type="EMBL" id="CAJOBA010055553">
    <property type="protein sequence ID" value="CAF4284742.1"/>
    <property type="molecule type" value="Genomic_DNA"/>
</dbReference>
<feature type="coiled-coil region" evidence="1">
    <location>
        <begin position="52"/>
        <end position="197"/>
    </location>
</feature>
<evidence type="ECO:0000256" key="1">
    <source>
        <dbReference type="SAM" id="Coils"/>
    </source>
</evidence>